<dbReference type="Gramene" id="rna38355">
    <property type="protein sequence ID" value="RHN44259.1"/>
    <property type="gene ID" value="gene38355"/>
</dbReference>
<dbReference type="Proteomes" id="UP000265566">
    <property type="component" value="Chromosome 7"/>
</dbReference>
<dbReference type="EMBL" id="PSQE01000007">
    <property type="protein sequence ID" value="RHN44259.1"/>
    <property type="molecule type" value="Genomic_DNA"/>
</dbReference>
<reference evidence="1" key="1">
    <citation type="submission" date="2004-11" db="EMBL/GenBank/DDBJ databases">
        <authorList>
            <person name="Town C.D."/>
        </authorList>
    </citation>
    <scope>NUCLEOTIDE SEQUENCE</scope>
</reference>
<evidence type="ECO:0000313" key="2">
    <source>
        <dbReference type="EMBL" id="RHN44259.1"/>
    </source>
</evidence>
<evidence type="ECO:0000313" key="1">
    <source>
        <dbReference type="EMBL" id="ABD32533.1"/>
    </source>
</evidence>
<proteinExistence type="predicted"/>
<reference evidence="3" key="3">
    <citation type="journal article" date="2018" name="Nat. Plants">
        <title>Whole-genome landscape of Medicago truncatula symbiotic genes.</title>
        <authorList>
            <person name="Pecrix Y."/>
            <person name="Staton S.E."/>
            <person name="Sallet E."/>
            <person name="Lelandais-Briere C."/>
            <person name="Moreau S."/>
            <person name="Carrere S."/>
            <person name="Blein T."/>
            <person name="Jardinaud M.F."/>
            <person name="Latrasse D."/>
            <person name="Zouine M."/>
            <person name="Zahm M."/>
            <person name="Kreplak J."/>
            <person name="Mayjonade B."/>
            <person name="Satge C."/>
            <person name="Perez M."/>
            <person name="Cauet S."/>
            <person name="Marande W."/>
            <person name="Chantry-Darmon C."/>
            <person name="Lopez-Roques C."/>
            <person name="Bouchez O."/>
            <person name="Berard A."/>
            <person name="Debelle F."/>
            <person name="Munos S."/>
            <person name="Bendahmane A."/>
            <person name="Berges H."/>
            <person name="Niebel A."/>
            <person name="Buitink J."/>
            <person name="Frugier F."/>
            <person name="Benhamed M."/>
            <person name="Crespi M."/>
            <person name="Gouzy J."/>
            <person name="Gamas P."/>
        </authorList>
    </citation>
    <scope>NUCLEOTIDE SEQUENCE [LARGE SCALE GENOMIC DNA]</scope>
    <source>
        <strain evidence="3">cv. Jemalong A17</strain>
    </source>
</reference>
<reference evidence="2" key="4">
    <citation type="journal article" date="2018" name="Nat. Plants">
        <title>Whole-genome landscape of Medicago truncatula symbiotic genes.</title>
        <authorList>
            <person name="Pecrix Y."/>
            <person name="Gamas P."/>
            <person name="Carrere S."/>
        </authorList>
    </citation>
    <scope>NUCLEOTIDE SEQUENCE</scope>
    <source>
        <tissue evidence="2">Leaves</tissue>
    </source>
</reference>
<organism evidence="1">
    <name type="scientific">Medicago truncatula</name>
    <name type="common">Barrel medic</name>
    <name type="synonym">Medicago tribuloides</name>
    <dbReference type="NCBI Taxonomy" id="3880"/>
    <lineage>
        <taxon>Eukaryota</taxon>
        <taxon>Viridiplantae</taxon>
        <taxon>Streptophyta</taxon>
        <taxon>Embryophyta</taxon>
        <taxon>Tracheophyta</taxon>
        <taxon>Spermatophyta</taxon>
        <taxon>Magnoliopsida</taxon>
        <taxon>eudicotyledons</taxon>
        <taxon>Gunneridae</taxon>
        <taxon>Pentapetalae</taxon>
        <taxon>rosids</taxon>
        <taxon>fabids</taxon>
        <taxon>Fabales</taxon>
        <taxon>Fabaceae</taxon>
        <taxon>Papilionoideae</taxon>
        <taxon>50 kb inversion clade</taxon>
        <taxon>NPAAA clade</taxon>
        <taxon>Hologalegina</taxon>
        <taxon>IRL clade</taxon>
        <taxon>Trifolieae</taxon>
        <taxon>Medicago</taxon>
    </lineage>
</organism>
<gene>
    <name evidence="1" type="ORF">MtrDRAFT_AC149128g13v2</name>
    <name evidence="2" type="ORF">MtrunA17_Chr7g0217441</name>
</gene>
<sequence length="178" mass="19770">MGLIGGSFTISIVGIRYKIWVKEEDLRWMNGRRNNSEGSSIEGDGSSVASGEAVWVDLGSHNFFDESLDGDGSGMALQVQNSGCRLEDRSIYNLGTNGKEGKNNFLDDQEKRGEWGPRLTTVPIIVQKLAQEREVEQREKTYEVSTTCDVREGGMFHATLWGVGVVHMSDLGKEHMRV</sequence>
<reference evidence="1" key="2">
    <citation type="submission" date="2007-03" db="EMBL/GenBank/DDBJ databases">
        <authorList>
            <consortium name="The International Medicago Genome Annotation Group"/>
        </authorList>
    </citation>
    <scope>NUCLEOTIDE SEQUENCE</scope>
</reference>
<dbReference type="AlphaFoldDB" id="Q2HUS1"/>
<accession>Q2HUS1</accession>
<dbReference type="EMBL" id="AC149128">
    <property type="protein sequence ID" value="ABD32533.1"/>
    <property type="molecule type" value="Genomic_DNA"/>
</dbReference>
<evidence type="ECO:0000313" key="3">
    <source>
        <dbReference type="Proteomes" id="UP000265566"/>
    </source>
</evidence>
<name>Q2HUS1_MEDTR</name>
<protein>
    <submittedName>
        <fullName evidence="1">Uncharacterized protein</fullName>
    </submittedName>
</protein>